<evidence type="ECO:0000313" key="2">
    <source>
        <dbReference type="EMBL" id="KAF0041344.1"/>
    </source>
</evidence>
<reference evidence="2 3" key="1">
    <citation type="submission" date="2019-06" db="EMBL/GenBank/DDBJ databases">
        <title>Draft genomes of female and male turbot (Scophthalmus maximus).</title>
        <authorList>
            <person name="Xu H."/>
            <person name="Xu X.-W."/>
            <person name="Shao C."/>
            <person name="Chen S."/>
        </authorList>
    </citation>
    <scope>NUCLEOTIDE SEQUENCE [LARGE SCALE GENOMIC DNA]</scope>
    <source>
        <strain evidence="2">Ysfricsl-2016a</strain>
        <tissue evidence="2">Blood</tissue>
    </source>
</reference>
<evidence type="ECO:0000256" key="1">
    <source>
        <dbReference type="SAM" id="MobiDB-lite"/>
    </source>
</evidence>
<gene>
    <name evidence="2" type="ORF">F2P81_007242</name>
</gene>
<name>A0A6A4TDU1_SCOMX</name>
<dbReference type="AlphaFoldDB" id="A0A6A4TDU1"/>
<evidence type="ECO:0000313" key="3">
    <source>
        <dbReference type="Proteomes" id="UP000438429"/>
    </source>
</evidence>
<dbReference type="EMBL" id="VEVO01000006">
    <property type="protein sequence ID" value="KAF0041344.1"/>
    <property type="molecule type" value="Genomic_DNA"/>
</dbReference>
<sequence length="147" mass="16697">MDVFLTFAAANNSTNVHYVRMRDAAGDCPSQTRSIQLTADIYRSVSKPLRSTPEAPDRYSWERDVWRYRKFKDHDAVCGGRWFNGETTMRDRNQTPPRLRLVQRAEDMVTDSMNSFRQHPALSAAKPPTARTPLSGFPSLGGADFDL</sequence>
<comment type="caution">
    <text evidence="2">The sequence shown here is derived from an EMBL/GenBank/DDBJ whole genome shotgun (WGS) entry which is preliminary data.</text>
</comment>
<accession>A0A6A4TDU1</accession>
<dbReference type="Proteomes" id="UP000438429">
    <property type="component" value="Unassembled WGS sequence"/>
</dbReference>
<protein>
    <submittedName>
        <fullName evidence="2">Uncharacterized protein</fullName>
    </submittedName>
</protein>
<proteinExistence type="predicted"/>
<feature type="region of interest" description="Disordered" evidence="1">
    <location>
        <begin position="120"/>
        <end position="147"/>
    </location>
</feature>
<organism evidence="2 3">
    <name type="scientific">Scophthalmus maximus</name>
    <name type="common">Turbot</name>
    <name type="synonym">Psetta maxima</name>
    <dbReference type="NCBI Taxonomy" id="52904"/>
    <lineage>
        <taxon>Eukaryota</taxon>
        <taxon>Metazoa</taxon>
        <taxon>Chordata</taxon>
        <taxon>Craniata</taxon>
        <taxon>Vertebrata</taxon>
        <taxon>Euteleostomi</taxon>
        <taxon>Actinopterygii</taxon>
        <taxon>Neopterygii</taxon>
        <taxon>Teleostei</taxon>
        <taxon>Neoteleostei</taxon>
        <taxon>Acanthomorphata</taxon>
        <taxon>Carangaria</taxon>
        <taxon>Pleuronectiformes</taxon>
        <taxon>Pleuronectoidei</taxon>
        <taxon>Scophthalmidae</taxon>
        <taxon>Scophthalmus</taxon>
    </lineage>
</organism>